<dbReference type="EMBL" id="CAJVCH010132976">
    <property type="protein sequence ID" value="CAG7726254.1"/>
    <property type="molecule type" value="Genomic_DNA"/>
</dbReference>
<name>A0A8J2JVU1_9HEXA</name>
<gene>
    <name evidence="2" type="ORF">AFUS01_LOCUS15174</name>
</gene>
<dbReference type="AlphaFoldDB" id="A0A8J2JVU1"/>
<dbReference type="Proteomes" id="UP000708208">
    <property type="component" value="Unassembled WGS sequence"/>
</dbReference>
<keyword evidence="1" id="KW-0812">Transmembrane</keyword>
<evidence type="ECO:0000256" key="1">
    <source>
        <dbReference type="SAM" id="Phobius"/>
    </source>
</evidence>
<feature type="transmembrane region" description="Helical" evidence="1">
    <location>
        <begin position="81"/>
        <end position="97"/>
    </location>
</feature>
<keyword evidence="3" id="KW-1185">Reference proteome</keyword>
<organism evidence="2 3">
    <name type="scientific">Allacma fusca</name>
    <dbReference type="NCBI Taxonomy" id="39272"/>
    <lineage>
        <taxon>Eukaryota</taxon>
        <taxon>Metazoa</taxon>
        <taxon>Ecdysozoa</taxon>
        <taxon>Arthropoda</taxon>
        <taxon>Hexapoda</taxon>
        <taxon>Collembola</taxon>
        <taxon>Symphypleona</taxon>
        <taxon>Sminthuridae</taxon>
        <taxon>Allacma</taxon>
    </lineage>
</organism>
<reference evidence="2" key="1">
    <citation type="submission" date="2021-06" db="EMBL/GenBank/DDBJ databases">
        <authorList>
            <person name="Hodson N. C."/>
            <person name="Mongue J. A."/>
            <person name="Jaron S. K."/>
        </authorList>
    </citation>
    <scope>NUCLEOTIDE SEQUENCE</scope>
</reference>
<keyword evidence="1" id="KW-0472">Membrane</keyword>
<accession>A0A8J2JVU1</accession>
<evidence type="ECO:0000313" key="3">
    <source>
        <dbReference type="Proteomes" id="UP000708208"/>
    </source>
</evidence>
<proteinExistence type="predicted"/>
<dbReference type="OrthoDB" id="8298634at2759"/>
<feature type="transmembrane region" description="Helical" evidence="1">
    <location>
        <begin position="133"/>
        <end position="155"/>
    </location>
</feature>
<evidence type="ECO:0000313" key="2">
    <source>
        <dbReference type="EMBL" id="CAG7726254.1"/>
    </source>
</evidence>
<keyword evidence="1" id="KW-1133">Transmembrane helix</keyword>
<feature type="non-terminal residue" evidence="2">
    <location>
        <position position="1"/>
    </location>
</feature>
<sequence length="447" mass="50465">ASPTSRIFDNSVFVPRTPPSSVIVSDLYASKDLSAWIANHSLWFSYDWLVTAETFKAFLFIWVITKPSLTHSALWDGFEKISWILLIMSVSMVILALKRARNKDVQSVSSAQIVVFLLLEQGQLPSRKSLKILGVKASALISLWALMCIVISNGYKGNMFSLLTAISSPEVPRNLDQILNLKTPLITGAAYEDGYGEINSLIHQTIYEVQQHEHLSSSLNQTISRLSNKVVFTTSEISEMISSQTYQRITVNKTSLPSSGKMFELPKAYIYIGEAEDVSLYSMLLAVTKKKPLILPGPNIDLFWQRVPMLVLRNFFTEVYKQAAFQIVESGLWHLWEQYENVHSKLLEMKKFIQLETESNYKYKNLTVADNRLFKTPGQRKWNILRLIWGKSIALRAIMVVDGLKTEAFTVVFTVYAVGNLVGLAGCIIEICFVRLIGTTSTPIFLP</sequence>
<comment type="caution">
    <text evidence="2">The sequence shown here is derived from an EMBL/GenBank/DDBJ whole genome shotgun (WGS) entry which is preliminary data.</text>
</comment>
<protein>
    <submittedName>
        <fullName evidence="2">Uncharacterized protein</fullName>
    </submittedName>
</protein>